<keyword evidence="3" id="KW-0731">Sigma factor</keyword>
<dbReference type="Pfam" id="PF04542">
    <property type="entry name" value="Sigma70_r2"/>
    <property type="match status" value="1"/>
</dbReference>
<accession>A0ABU1BFV1</accession>
<keyword evidence="5" id="KW-0804">Transcription</keyword>
<name>A0ABU1BFV1_PSEHA</name>
<evidence type="ECO:0000256" key="5">
    <source>
        <dbReference type="ARBA" id="ARBA00023163"/>
    </source>
</evidence>
<evidence type="ECO:0000256" key="2">
    <source>
        <dbReference type="ARBA" id="ARBA00023015"/>
    </source>
</evidence>
<dbReference type="Gene3D" id="1.10.10.10">
    <property type="entry name" value="Winged helix-like DNA-binding domain superfamily/Winged helix DNA-binding domain"/>
    <property type="match status" value="1"/>
</dbReference>
<dbReference type="SUPFAM" id="SSF88946">
    <property type="entry name" value="Sigma2 domain of RNA polymerase sigma factors"/>
    <property type="match status" value="1"/>
</dbReference>
<keyword evidence="2" id="KW-0805">Transcription regulation</keyword>
<dbReference type="InterPro" id="IPR013324">
    <property type="entry name" value="RNA_pol_sigma_r3/r4-like"/>
</dbReference>
<reference evidence="8 9" key="1">
    <citation type="submission" date="2023-08" db="EMBL/GenBank/DDBJ databases">
        <title>Pseudoalteromonas haloplanktis LL1 genome.</title>
        <authorList>
            <person name="Wu S."/>
        </authorList>
    </citation>
    <scope>NUCLEOTIDE SEQUENCE [LARGE SCALE GENOMIC DNA]</scope>
    <source>
        <strain evidence="8 9">LL1</strain>
    </source>
</reference>
<dbReference type="Gene3D" id="1.10.1740.10">
    <property type="match status" value="1"/>
</dbReference>
<evidence type="ECO:0000259" key="6">
    <source>
        <dbReference type="Pfam" id="PF04542"/>
    </source>
</evidence>
<dbReference type="InterPro" id="IPR013325">
    <property type="entry name" value="RNA_pol_sigma_r2"/>
</dbReference>
<comment type="similarity">
    <text evidence="1">Belongs to the sigma-70 factor family. ECF subfamily.</text>
</comment>
<dbReference type="Proteomes" id="UP001226574">
    <property type="component" value="Unassembled WGS sequence"/>
</dbReference>
<evidence type="ECO:0000256" key="1">
    <source>
        <dbReference type="ARBA" id="ARBA00010641"/>
    </source>
</evidence>
<keyword evidence="4" id="KW-0238">DNA-binding</keyword>
<evidence type="ECO:0000313" key="8">
    <source>
        <dbReference type="EMBL" id="MDQ9093215.1"/>
    </source>
</evidence>
<dbReference type="PANTHER" id="PTHR43133:SF8">
    <property type="entry name" value="RNA POLYMERASE SIGMA FACTOR HI_1459-RELATED"/>
    <property type="match status" value="1"/>
</dbReference>
<dbReference type="PANTHER" id="PTHR43133">
    <property type="entry name" value="RNA POLYMERASE ECF-TYPE SIGMA FACTO"/>
    <property type="match status" value="1"/>
</dbReference>
<dbReference type="InterPro" id="IPR014284">
    <property type="entry name" value="RNA_pol_sigma-70_dom"/>
</dbReference>
<dbReference type="InterPro" id="IPR007627">
    <property type="entry name" value="RNA_pol_sigma70_r2"/>
</dbReference>
<sequence length="195" mass="22531">MKKNNCEPFAQLNRLVEKNLGKYMNSTQITLTVISAQQGDKSAFNLLCRHLYRPSFLFAMKLCKQTDLAKDITQEAWSVVAKDIRKLKEPSVFKAWLFRVVYHKFIDTTRKNRHLERFQPDKHEQASDMTSSNEQSIDLVKLINSLPDTERHSVYLFYLEQMSISDIALITDVAVGTVKSRLHRARAQLAIGLNE</sequence>
<feature type="domain" description="RNA polymerase sigma factor 70 region 4 type 2" evidence="7">
    <location>
        <begin position="139"/>
        <end position="189"/>
    </location>
</feature>
<dbReference type="InterPro" id="IPR013249">
    <property type="entry name" value="RNA_pol_sigma70_r4_t2"/>
</dbReference>
<protein>
    <submittedName>
        <fullName evidence="8">RNA polymerase sigma factor</fullName>
    </submittedName>
</protein>
<feature type="domain" description="RNA polymerase sigma-70 region 2" evidence="6">
    <location>
        <begin position="56"/>
        <end position="113"/>
    </location>
</feature>
<gene>
    <name evidence="8" type="ORF">RC083_16685</name>
</gene>
<keyword evidence="9" id="KW-1185">Reference proteome</keyword>
<evidence type="ECO:0000256" key="3">
    <source>
        <dbReference type="ARBA" id="ARBA00023082"/>
    </source>
</evidence>
<organism evidence="8 9">
    <name type="scientific">Pseudoalteromonas haloplanktis</name>
    <name type="common">Alteromonas haloplanktis</name>
    <dbReference type="NCBI Taxonomy" id="228"/>
    <lineage>
        <taxon>Bacteria</taxon>
        <taxon>Pseudomonadati</taxon>
        <taxon>Pseudomonadota</taxon>
        <taxon>Gammaproteobacteria</taxon>
        <taxon>Alteromonadales</taxon>
        <taxon>Pseudoalteromonadaceae</taxon>
        <taxon>Pseudoalteromonas</taxon>
    </lineage>
</organism>
<dbReference type="SUPFAM" id="SSF88659">
    <property type="entry name" value="Sigma3 and sigma4 domains of RNA polymerase sigma factors"/>
    <property type="match status" value="1"/>
</dbReference>
<evidence type="ECO:0000259" key="7">
    <source>
        <dbReference type="Pfam" id="PF08281"/>
    </source>
</evidence>
<dbReference type="InterPro" id="IPR036388">
    <property type="entry name" value="WH-like_DNA-bd_sf"/>
</dbReference>
<dbReference type="RefSeq" id="WP_309039459.1">
    <property type="nucleotide sequence ID" value="NZ_JAVIFY010000013.1"/>
</dbReference>
<comment type="caution">
    <text evidence="8">The sequence shown here is derived from an EMBL/GenBank/DDBJ whole genome shotgun (WGS) entry which is preliminary data.</text>
</comment>
<evidence type="ECO:0000313" key="9">
    <source>
        <dbReference type="Proteomes" id="UP001226574"/>
    </source>
</evidence>
<evidence type="ECO:0000256" key="4">
    <source>
        <dbReference type="ARBA" id="ARBA00023125"/>
    </source>
</evidence>
<dbReference type="InterPro" id="IPR039425">
    <property type="entry name" value="RNA_pol_sigma-70-like"/>
</dbReference>
<dbReference type="NCBIfam" id="TIGR02937">
    <property type="entry name" value="sigma70-ECF"/>
    <property type="match status" value="1"/>
</dbReference>
<dbReference type="CDD" id="cd06171">
    <property type="entry name" value="Sigma70_r4"/>
    <property type="match status" value="1"/>
</dbReference>
<dbReference type="Pfam" id="PF08281">
    <property type="entry name" value="Sigma70_r4_2"/>
    <property type="match status" value="1"/>
</dbReference>
<dbReference type="EMBL" id="JAVIFY010000013">
    <property type="protein sequence ID" value="MDQ9093215.1"/>
    <property type="molecule type" value="Genomic_DNA"/>
</dbReference>
<proteinExistence type="inferred from homology"/>